<accession>A0A2T1DVT3</accession>
<dbReference type="Proteomes" id="UP000239576">
    <property type="component" value="Unassembled WGS sequence"/>
</dbReference>
<gene>
    <name evidence="1" type="ORF">C7B82_26780</name>
</gene>
<proteinExistence type="predicted"/>
<protein>
    <submittedName>
        <fullName evidence="1">Uncharacterized protein</fullName>
    </submittedName>
</protein>
<name>A0A2T1DVT3_9CYAN</name>
<evidence type="ECO:0000313" key="2">
    <source>
        <dbReference type="Proteomes" id="UP000239576"/>
    </source>
</evidence>
<sequence>MVQELEQFYLSTPEAIPVFFRTYTCSGDRVISKELCSLLNEKVCSTLGDKLYLLRKYAPELSKIDPFTEKITNSLEHYANGIIFERLEYGSLRVNSADRTLSLSLEIVVKMAEAVPKRFSSDRPQQWLRMACLVFLLHEVSHIAQKLAEYEDVQRMKEVDVRIGRERIGELDLRSDYLVVHTLSLFLMFHDERAYNHRKYIRWFYELWCGVCRAMLDVFPNDGREDKQQRIFGYLLMSKLIRDAHLSNYPLEFNGELWPVWNPSLDGLSIYSQGEPFISGCPVDSALMKQILEDISTSNYGRALPKIDELWKCLPRR</sequence>
<organism evidence="1 2">
    <name type="scientific">Stenomitos frigidus ULC18</name>
    <dbReference type="NCBI Taxonomy" id="2107698"/>
    <lineage>
        <taxon>Bacteria</taxon>
        <taxon>Bacillati</taxon>
        <taxon>Cyanobacteriota</taxon>
        <taxon>Cyanophyceae</taxon>
        <taxon>Leptolyngbyales</taxon>
        <taxon>Leptolyngbyaceae</taxon>
        <taxon>Stenomitos</taxon>
    </lineage>
</organism>
<evidence type="ECO:0000313" key="1">
    <source>
        <dbReference type="EMBL" id="PSB24626.1"/>
    </source>
</evidence>
<reference evidence="2" key="1">
    <citation type="submission" date="2018-02" db="EMBL/GenBank/DDBJ databases">
        <authorList>
            <person name="Moore K."/>
            <person name="Momper L."/>
        </authorList>
    </citation>
    <scope>NUCLEOTIDE SEQUENCE [LARGE SCALE GENOMIC DNA]</scope>
    <source>
        <strain evidence="2">ULC18</strain>
    </source>
</reference>
<reference evidence="1 2" key="2">
    <citation type="submission" date="2018-03" db="EMBL/GenBank/DDBJ databases">
        <title>The ancient ancestry and fast evolution of plastids.</title>
        <authorList>
            <person name="Moore K.R."/>
            <person name="Magnabosco C."/>
            <person name="Momper L."/>
            <person name="Gold D.A."/>
            <person name="Bosak T."/>
            <person name="Fournier G.P."/>
        </authorList>
    </citation>
    <scope>NUCLEOTIDE SEQUENCE [LARGE SCALE GENOMIC DNA]</scope>
    <source>
        <strain evidence="1 2">ULC18</strain>
    </source>
</reference>
<comment type="caution">
    <text evidence="1">The sequence shown here is derived from an EMBL/GenBank/DDBJ whole genome shotgun (WGS) entry which is preliminary data.</text>
</comment>
<dbReference type="AlphaFoldDB" id="A0A2T1DVT3"/>
<dbReference type="EMBL" id="PVWK01000142">
    <property type="protein sequence ID" value="PSB24626.1"/>
    <property type="molecule type" value="Genomic_DNA"/>
</dbReference>
<keyword evidence="2" id="KW-1185">Reference proteome</keyword>